<organism evidence="1 2">
    <name type="scientific">Bowmanella denitrificans</name>
    <dbReference type="NCBI Taxonomy" id="366582"/>
    <lineage>
        <taxon>Bacteria</taxon>
        <taxon>Pseudomonadati</taxon>
        <taxon>Pseudomonadota</taxon>
        <taxon>Gammaproteobacteria</taxon>
        <taxon>Alteromonadales</taxon>
        <taxon>Alteromonadaceae</taxon>
        <taxon>Bowmanella</taxon>
    </lineage>
</organism>
<dbReference type="RefSeq" id="WP_343843601.1">
    <property type="nucleotide sequence ID" value="NZ_BAAAEI010000006.1"/>
</dbReference>
<evidence type="ECO:0000313" key="1">
    <source>
        <dbReference type="EMBL" id="GAA0351387.1"/>
    </source>
</evidence>
<evidence type="ECO:0000313" key="2">
    <source>
        <dbReference type="Proteomes" id="UP001501757"/>
    </source>
</evidence>
<reference evidence="1 2" key="1">
    <citation type="journal article" date="2019" name="Int. J. Syst. Evol. Microbiol.">
        <title>The Global Catalogue of Microorganisms (GCM) 10K type strain sequencing project: providing services to taxonomists for standard genome sequencing and annotation.</title>
        <authorList>
            <consortium name="The Broad Institute Genomics Platform"/>
            <consortium name="The Broad Institute Genome Sequencing Center for Infectious Disease"/>
            <person name="Wu L."/>
            <person name="Ma J."/>
        </authorList>
    </citation>
    <scope>NUCLEOTIDE SEQUENCE [LARGE SCALE GENOMIC DNA]</scope>
    <source>
        <strain evidence="1 2">JCM 13378</strain>
    </source>
</reference>
<dbReference type="EMBL" id="BAAAEI010000006">
    <property type="protein sequence ID" value="GAA0351387.1"/>
    <property type="molecule type" value="Genomic_DNA"/>
</dbReference>
<gene>
    <name evidence="1" type="ORF">GCM10009092_14710</name>
</gene>
<evidence type="ECO:0008006" key="3">
    <source>
        <dbReference type="Google" id="ProtNLM"/>
    </source>
</evidence>
<comment type="caution">
    <text evidence="1">The sequence shown here is derived from an EMBL/GenBank/DDBJ whole genome shotgun (WGS) entry which is preliminary data.</text>
</comment>
<proteinExistence type="predicted"/>
<sequence>MRQGVYDCLLALTIVFSVLNPVLAKEPLVLISGNLYQHRDVDPQEKHLLALFSQALSGEFAVETLWLNQQMRMSMIRRFDNYCSYNAIRTAEREQHSYFSRYPSTIYPSRKLVSLKGRFDGLPERVSVSALLEQKFTMAIVGMSYYGELTPLLSARPEQIVQLSGSETYDQLISMFERDRFDMLIEYEDFVRRIVGQRDVLQFRQIAEYDNSPVAGFFFCSISESGRRAVDIIDDFFRSKAMLEGLRDFHTSRFSPGDQALIFRQFRELYGLDLQKGQTQH</sequence>
<protein>
    <recommendedName>
        <fullName evidence="3">Solute-binding protein family 3/N-terminal domain-containing protein</fullName>
    </recommendedName>
</protein>
<name>A0ABN0WZU7_9ALTE</name>
<accession>A0ABN0WZU7</accession>
<keyword evidence="2" id="KW-1185">Reference proteome</keyword>
<dbReference type="Proteomes" id="UP001501757">
    <property type="component" value="Unassembled WGS sequence"/>
</dbReference>